<dbReference type="CDD" id="cd06352">
    <property type="entry name" value="PBP1_NPR_GC-like"/>
    <property type="match status" value="1"/>
</dbReference>
<reference evidence="14" key="1">
    <citation type="submission" date="2017-01" db="EMBL/GenBank/DDBJ databases">
        <title>Comparative genomics of anhydrobiosis in the tardigrade Hypsibius dujardini.</title>
        <authorList>
            <person name="Yoshida Y."/>
            <person name="Koutsovoulos G."/>
            <person name="Laetsch D."/>
            <person name="Stevens L."/>
            <person name="Kumar S."/>
            <person name="Horikawa D."/>
            <person name="Ishino K."/>
            <person name="Komine S."/>
            <person name="Tomita M."/>
            <person name="Blaxter M."/>
            <person name="Arakawa K."/>
        </authorList>
    </citation>
    <scope>NUCLEOTIDE SEQUENCE [LARGE SCALE GENOMIC DNA]</scope>
    <source>
        <strain evidence="14">Z151</strain>
    </source>
</reference>
<dbReference type="InterPro" id="IPR011009">
    <property type="entry name" value="Kinase-like_dom_sf"/>
</dbReference>
<evidence type="ECO:0000256" key="10">
    <source>
        <dbReference type="ARBA" id="ARBA00023293"/>
    </source>
</evidence>
<keyword evidence="5" id="KW-0547">Nucleotide-binding</keyword>
<feature type="domain" description="Protein kinase" evidence="11">
    <location>
        <begin position="495"/>
        <end position="827"/>
    </location>
</feature>
<accession>A0A1W0X6V8</accession>
<comment type="subcellular location">
    <subcellularLocation>
        <location evidence="2">Membrane</location>
        <topology evidence="2">Single-pass membrane protein</topology>
    </subcellularLocation>
</comment>
<dbReference type="GO" id="GO:0004672">
    <property type="term" value="F:protein kinase activity"/>
    <property type="evidence" value="ECO:0007669"/>
    <property type="project" value="InterPro"/>
</dbReference>
<dbReference type="GO" id="GO:0035556">
    <property type="term" value="P:intracellular signal transduction"/>
    <property type="evidence" value="ECO:0007669"/>
    <property type="project" value="InterPro"/>
</dbReference>
<dbReference type="PANTHER" id="PTHR11920:SF501">
    <property type="entry name" value="GUANYLATE CYCLASE 32E"/>
    <property type="match status" value="1"/>
</dbReference>
<dbReference type="GO" id="GO:0005524">
    <property type="term" value="F:ATP binding"/>
    <property type="evidence" value="ECO:0007669"/>
    <property type="project" value="InterPro"/>
</dbReference>
<protein>
    <recommendedName>
        <fullName evidence="3">guanylate cyclase</fullName>
        <ecNumber evidence="3">4.6.1.2</ecNumber>
    </recommendedName>
</protein>
<dbReference type="OrthoDB" id="4062651at2759"/>
<evidence type="ECO:0000259" key="12">
    <source>
        <dbReference type="PROSITE" id="PS50125"/>
    </source>
</evidence>
<dbReference type="PROSITE" id="PS50125">
    <property type="entry name" value="GUANYLATE_CYCLASE_2"/>
    <property type="match status" value="1"/>
</dbReference>
<feature type="domain" description="Guanylate cyclase" evidence="12">
    <location>
        <begin position="898"/>
        <end position="1043"/>
    </location>
</feature>
<dbReference type="InterPro" id="IPR001828">
    <property type="entry name" value="ANF_lig-bd_rcpt"/>
</dbReference>
<comment type="catalytic activity">
    <reaction evidence="1">
        <text>GTP = 3',5'-cyclic GMP + diphosphate</text>
        <dbReference type="Rhea" id="RHEA:13665"/>
        <dbReference type="ChEBI" id="CHEBI:33019"/>
        <dbReference type="ChEBI" id="CHEBI:37565"/>
        <dbReference type="ChEBI" id="CHEBI:57746"/>
        <dbReference type="EC" id="4.6.1.2"/>
    </reaction>
</comment>
<dbReference type="GO" id="GO:0004016">
    <property type="term" value="F:adenylate cyclase activity"/>
    <property type="evidence" value="ECO:0007669"/>
    <property type="project" value="TreeGrafter"/>
</dbReference>
<dbReference type="InterPro" id="IPR000719">
    <property type="entry name" value="Prot_kinase_dom"/>
</dbReference>
<dbReference type="Pfam" id="PF01094">
    <property type="entry name" value="ANF_receptor"/>
    <property type="match status" value="1"/>
</dbReference>
<dbReference type="CDD" id="cd07302">
    <property type="entry name" value="CHD"/>
    <property type="match status" value="1"/>
</dbReference>
<dbReference type="Gene3D" id="1.10.510.10">
    <property type="entry name" value="Transferase(Phosphotransferase) domain 1"/>
    <property type="match status" value="1"/>
</dbReference>
<evidence type="ECO:0000256" key="8">
    <source>
        <dbReference type="ARBA" id="ARBA00023180"/>
    </source>
</evidence>
<sequence length="1099" mass="122686">MKHFVVSIPLVSYFYLLIHLNKIGGVPFELQFQKPSKNESSTILNICVLLEEDSFYVGSFSKVAAAVDLAVSNANTFTLPNNIQLRTVYQSAGQSCSQIQHSVVKNVLDLLQNGTTCDAYVGPGCATTAVGMYGIAEQYNVPIFGCPAAGSSSLALNRSATRFPLIIRVTFGLACVSRCVETFLRRYNYTHVTVFRDDSYSFFTLASDYLIKYFQTTNRLLFWNSKLISFVGMDLTEERREYLLDQGRNRSRVFVLHTHGQSVRKFLLTGHRMGLTRGDFVFIAMEMYPLDYWGRIKYSQGDSNDEDAKVAFQSLFVISIMDQSEKTPAARALTKAIKDLSKTRFNYTFATNEQLDPVVMSFYESIMLYAHEVAAMSQSGLHFHNGQALAKRYLGTEYHNVSTSPLRIGTNEERDCDFDVKMFNKTTATFEVALEFVQQCAVSNSLLRRVSTSTVWFANGGQMPLDIPKCGFSNNECIDAGLPPAILAVVVSFPFLLLSFAGIGSTVAFLKFKKLKKENNPNWWKILCDDLLINQTQSKSARKSFASSYSKRSFGQSECETGTLMGLYKGTPVALTDVGAMEKLSTSQIISDLNLLKEANHVNLQRFIGIAVSPQGICQYVVAEPCNRGSISEMLHSSTIKLDWTLKNSLIKDIIFGMTYLHASSIASHGDLNSITCLVDTRFTLKISGFGLPFFRNPRDFLPYRKNKDHNSDRSLTCLLWRAPELLREGQLPQGTQKGDVYSFAIILQQIILQSGPFEIPSDEQVDRTDEEILDEVVKGCTPAVRPQVSRSACSLELYDLMLICWSEDPAARPAFSKIKTNLKRVLGKTGDNIVDVLLQRMEQYTANLEAKVDEKTHQFMEEKERSEQLLGQLLPKSVVAALTRGQHIDPETFECVTIFFSDIVGFTTIASSINPMQVVSLLNTLYTLFDSVMEQFDVYKVETIGDAYMVSSGLPIRNGTRHSIEIASMAIQLIQSLGAFTLPSYPDTVIRVRIGINSDSRSVDGSGRPHPVTLRHFKLAVLSVSCRKSVFGDTVNVASRMESTGEAMKIQITETTKKLLDSEGSYQLEERGPVPIKGKGILTTYWLLGQSKSLLPDR</sequence>
<dbReference type="GO" id="GO:0007168">
    <property type="term" value="P:receptor guanylyl cyclase signaling pathway"/>
    <property type="evidence" value="ECO:0007669"/>
    <property type="project" value="TreeGrafter"/>
</dbReference>
<dbReference type="EC" id="4.6.1.2" evidence="3"/>
<dbReference type="EMBL" id="MTYJ01000012">
    <property type="protein sequence ID" value="OQV23265.1"/>
    <property type="molecule type" value="Genomic_DNA"/>
</dbReference>
<keyword evidence="14" id="KW-1185">Reference proteome</keyword>
<keyword evidence="13" id="KW-0675">Receptor</keyword>
<keyword evidence="10" id="KW-0141">cGMP biosynthesis</keyword>
<keyword evidence="9" id="KW-0456">Lyase</keyword>
<dbReference type="SUPFAM" id="SSF53822">
    <property type="entry name" value="Periplasmic binding protein-like I"/>
    <property type="match status" value="1"/>
</dbReference>
<evidence type="ECO:0000313" key="13">
    <source>
        <dbReference type="EMBL" id="OQV23265.1"/>
    </source>
</evidence>
<dbReference type="GO" id="GO:0005886">
    <property type="term" value="C:plasma membrane"/>
    <property type="evidence" value="ECO:0007669"/>
    <property type="project" value="TreeGrafter"/>
</dbReference>
<dbReference type="InterPro" id="IPR001245">
    <property type="entry name" value="Ser-Thr/Tyr_kinase_cat_dom"/>
</dbReference>
<dbReference type="PANTHER" id="PTHR11920">
    <property type="entry name" value="GUANYLYL CYCLASE"/>
    <property type="match status" value="1"/>
</dbReference>
<evidence type="ECO:0000256" key="7">
    <source>
        <dbReference type="ARBA" id="ARBA00023136"/>
    </source>
</evidence>
<dbReference type="FunFam" id="3.30.70.1230:FF:000030">
    <property type="entry name" value="Si:ch211-215j19.12"/>
    <property type="match status" value="1"/>
</dbReference>
<evidence type="ECO:0000256" key="3">
    <source>
        <dbReference type="ARBA" id="ARBA00012202"/>
    </source>
</evidence>
<dbReference type="PROSITE" id="PS50011">
    <property type="entry name" value="PROTEIN_KINASE_DOM"/>
    <property type="match status" value="1"/>
</dbReference>
<keyword evidence="8" id="KW-0325">Glycoprotein</keyword>
<dbReference type="Pfam" id="PF00211">
    <property type="entry name" value="Guanylate_cyc"/>
    <property type="match status" value="2"/>
</dbReference>
<gene>
    <name evidence="13" type="ORF">BV898_02717</name>
</gene>
<dbReference type="SUPFAM" id="SSF55073">
    <property type="entry name" value="Nucleotide cyclase"/>
    <property type="match status" value="1"/>
</dbReference>
<dbReference type="GO" id="GO:0004383">
    <property type="term" value="F:guanylate cyclase activity"/>
    <property type="evidence" value="ECO:0007669"/>
    <property type="project" value="UniProtKB-EC"/>
</dbReference>
<dbReference type="Gene3D" id="3.40.50.2300">
    <property type="match status" value="2"/>
</dbReference>
<dbReference type="InterPro" id="IPR029787">
    <property type="entry name" value="Nucleotide_cyclase"/>
</dbReference>
<proteinExistence type="predicted"/>
<keyword evidence="4" id="KW-0812">Transmembrane</keyword>
<comment type="caution">
    <text evidence="13">The sequence shown here is derived from an EMBL/GenBank/DDBJ whole genome shotgun (WGS) entry which is preliminary data.</text>
</comment>
<name>A0A1W0X6V8_HYPEX</name>
<evidence type="ECO:0000256" key="1">
    <source>
        <dbReference type="ARBA" id="ARBA00001436"/>
    </source>
</evidence>
<dbReference type="InterPro" id="IPR028082">
    <property type="entry name" value="Peripla_BP_I"/>
</dbReference>
<keyword evidence="7" id="KW-0472">Membrane</keyword>
<evidence type="ECO:0000313" key="14">
    <source>
        <dbReference type="Proteomes" id="UP000192578"/>
    </source>
</evidence>
<organism evidence="13 14">
    <name type="scientific">Hypsibius exemplaris</name>
    <name type="common">Freshwater tardigrade</name>
    <dbReference type="NCBI Taxonomy" id="2072580"/>
    <lineage>
        <taxon>Eukaryota</taxon>
        <taxon>Metazoa</taxon>
        <taxon>Ecdysozoa</taxon>
        <taxon>Tardigrada</taxon>
        <taxon>Eutardigrada</taxon>
        <taxon>Parachela</taxon>
        <taxon>Hypsibioidea</taxon>
        <taxon>Hypsibiidae</taxon>
        <taxon>Hypsibius</taxon>
    </lineage>
</organism>
<evidence type="ECO:0000256" key="5">
    <source>
        <dbReference type="ARBA" id="ARBA00022741"/>
    </source>
</evidence>
<dbReference type="InterPro" id="IPR001054">
    <property type="entry name" value="A/G_cyclase"/>
</dbReference>
<dbReference type="GO" id="GO:0016941">
    <property type="term" value="F:natriuretic peptide receptor activity"/>
    <property type="evidence" value="ECO:0007669"/>
    <property type="project" value="TreeGrafter"/>
</dbReference>
<evidence type="ECO:0000256" key="9">
    <source>
        <dbReference type="ARBA" id="ARBA00023239"/>
    </source>
</evidence>
<dbReference type="Pfam" id="PF07714">
    <property type="entry name" value="PK_Tyr_Ser-Thr"/>
    <property type="match status" value="1"/>
</dbReference>
<evidence type="ECO:0000256" key="2">
    <source>
        <dbReference type="ARBA" id="ARBA00004167"/>
    </source>
</evidence>
<keyword evidence="6" id="KW-1133">Transmembrane helix</keyword>
<evidence type="ECO:0000256" key="6">
    <source>
        <dbReference type="ARBA" id="ARBA00022989"/>
    </source>
</evidence>
<dbReference type="SUPFAM" id="SSF56112">
    <property type="entry name" value="Protein kinase-like (PK-like)"/>
    <property type="match status" value="1"/>
</dbReference>
<dbReference type="SMART" id="SM00220">
    <property type="entry name" value="S_TKc"/>
    <property type="match status" value="1"/>
</dbReference>
<dbReference type="Gene3D" id="3.30.70.1230">
    <property type="entry name" value="Nucleotide cyclase"/>
    <property type="match status" value="1"/>
</dbReference>
<dbReference type="SMART" id="SM00044">
    <property type="entry name" value="CYCc"/>
    <property type="match status" value="1"/>
</dbReference>
<dbReference type="InterPro" id="IPR050401">
    <property type="entry name" value="Cyclic_nucleotide_synthase"/>
</dbReference>
<dbReference type="Proteomes" id="UP000192578">
    <property type="component" value="Unassembled WGS sequence"/>
</dbReference>
<evidence type="ECO:0000259" key="11">
    <source>
        <dbReference type="PROSITE" id="PS50011"/>
    </source>
</evidence>
<evidence type="ECO:0000256" key="4">
    <source>
        <dbReference type="ARBA" id="ARBA00022692"/>
    </source>
</evidence>
<dbReference type="GO" id="GO:0017046">
    <property type="term" value="F:peptide hormone binding"/>
    <property type="evidence" value="ECO:0007669"/>
    <property type="project" value="TreeGrafter"/>
</dbReference>
<dbReference type="AlphaFoldDB" id="A0A1W0X6V8"/>